<dbReference type="GO" id="GO:0016020">
    <property type="term" value="C:membrane"/>
    <property type="evidence" value="ECO:0007669"/>
    <property type="project" value="UniProtKB-SubCell"/>
</dbReference>
<dbReference type="EMBL" id="JALJRB010000050">
    <property type="protein sequence ID" value="MCJ8503140.1"/>
    <property type="molecule type" value="Genomic_DNA"/>
</dbReference>
<dbReference type="Gene3D" id="1.20.120.1630">
    <property type="match status" value="1"/>
</dbReference>
<keyword evidence="7" id="KW-1185">Reference proteome</keyword>
<dbReference type="RefSeq" id="WP_246915061.1">
    <property type="nucleotide sequence ID" value="NZ_JALJRB010000050.1"/>
</dbReference>
<dbReference type="InterPro" id="IPR052527">
    <property type="entry name" value="Metal_cation-efflux_comp"/>
</dbReference>
<dbReference type="Proteomes" id="UP001165427">
    <property type="component" value="Unassembled WGS sequence"/>
</dbReference>
<feature type="transmembrane region" description="Helical" evidence="5">
    <location>
        <begin position="112"/>
        <end position="133"/>
    </location>
</feature>
<dbReference type="AlphaFoldDB" id="A0AA41R8Q9"/>
<evidence type="ECO:0000313" key="6">
    <source>
        <dbReference type="EMBL" id="MCJ8503140.1"/>
    </source>
</evidence>
<evidence type="ECO:0000256" key="4">
    <source>
        <dbReference type="ARBA" id="ARBA00023136"/>
    </source>
</evidence>
<evidence type="ECO:0000256" key="3">
    <source>
        <dbReference type="ARBA" id="ARBA00022989"/>
    </source>
</evidence>
<accession>A0AA41R8Q9</accession>
<feature type="transmembrane region" description="Helical" evidence="5">
    <location>
        <begin position="81"/>
        <end position="100"/>
    </location>
</feature>
<dbReference type="PANTHER" id="PTHR43847:SF1">
    <property type="entry name" value="BLL3993 PROTEIN"/>
    <property type="match status" value="1"/>
</dbReference>
<feature type="transmembrane region" description="Helical" evidence="5">
    <location>
        <begin position="12"/>
        <end position="32"/>
    </location>
</feature>
<dbReference type="Pfam" id="PF04140">
    <property type="entry name" value="ICMT"/>
    <property type="match status" value="1"/>
</dbReference>
<keyword evidence="4 5" id="KW-0472">Membrane</keyword>
<gene>
    <name evidence="6" type="ORF">MRX98_21385</name>
</gene>
<dbReference type="PANTHER" id="PTHR43847">
    <property type="entry name" value="BLL3993 PROTEIN"/>
    <property type="match status" value="1"/>
</dbReference>
<comment type="subcellular location">
    <subcellularLocation>
        <location evidence="1">Membrane</location>
        <topology evidence="1">Multi-pass membrane protein</topology>
    </subcellularLocation>
</comment>
<organism evidence="6 7">
    <name type="scientific">Desulfatitalea alkaliphila</name>
    <dbReference type="NCBI Taxonomy" id="2929485"/>
    <lineage>
        <taxon>Bacteria</taxon>
        <taxon>Pseudomonadati</taxon>
        <taxon>Thermodesulfobacteriota</taxon>
        <taxon>Desulfobacteria</taxon>
        <taxon>Desulfobacterales</taxon>
        <taxon>Desulfosarcinaceae</taxon>
        <taxon>Desulfatitalea</taxon>
    </lineage>
</organism>
<name>A0AA41R8Q9_9BACT</name>
<proteinExistence type="predicted"/>
<evidence type="ECO:0000256" key="1">
    <source>
        <dbReference type="ARBA" id="ARBA00004141"/>
    </source>
</evidence>
<feature type="transmembrane region" description="Helical" evidence="5">
    <location>
        <begin position="39"/>
        <end position="61"/>
    </location>
</feature>
<dbReference type="InterPro" id="IPR007269">
    <property type="entry name" value="ICMT_MeTrfase"/>
</dbReference>
<comment type="caution">
    <text evidence="6">The sequence shown here is derived from an EMBL/GenBank/DDBJ whole genome shotgun (WGS) entry which is preliminary data.</text>
</comment>
<sequence>MKQHLNKDGVKYLFAPFRWTLLMAVAFFLSAGRVNITRAWLAFGLHFIGAIVGGLLMWKFAPGLANQRASVRQGTKNWDKAILTIYFLLILLVIPVVAGLDIGRYQWSQLSVNYAIVGVALYLAFFLFFYWAMLTNEHFEGSSRIQIDRDHRVVSDGPYGIVRHPGYVAMIFACLADSLIIGSLYSLIPGVLAVILTVIRTWLEDRMLKNELEGYSEYAKKIKHRLIPGIW</sequence>
<keyword evidence="3 5" id="KW-1133">Transmembrane helix</keyword>
<dbReference type="GO" id="GO:0004671">
    <property type="term" value="F:protein C-terminal S-isoprenylcysteine carboxyl O-methyltransferase activity"/>
    <property type="evidence" value="ECO:0007669"/>
    <property type="project" value="InterPro"/>
</dbReference>
<evidence type="ECO:0000256" key="2">
    <source>
        <dbReference type="ARBA" id="ARBA00022692"/>
    </source>
</evidence>
<protein>
    <submittedName>
        <fullName evidence="6">Isoprenylcysteine carboxylmethyltransferase family protein</fullName>
    </submittedName>
</protein>
<reference evidence="6" key="1">
    <citation type="submission" date="2022-04" db="EMBL/GenBank/DDBJ databases">
        <title>Desulfatitalea alkaliphila sp. nov., a novel anaerobic sulfate-reducing bacterium isolated from terrestrial mud volcano, Taman Peninsula, Russia.</title>
        <authorList>
            <person name="Khomyakova M.A."/>
            <person name="Merkel A.Y."/>
            <person name="Slobodkin A.I."/>
        </authorList>
    </citation>
    <scope>NUCLEOTIDE SEQUENCE</scope>
    <source>
        <strain evidence="6">M08but</strain>
    </source>
</reference>
<keyword evidence="2 5" id="KW-0812">Transmembrane</keyword>
<evidence type="ECO:0000313" key="7">
    <source>
        <dbReference type="Proteomes" id="UP001165427"/>
    </source>
</evidence>
<evidence type="ECO:0000256" key="5">
    <source>
        <dbReference type="SAM" id="Phobius"/>
    </source>
</evidence>
<feature type="transmembrane region" description="Helical" evidence="5">
    <location>
        <begin position="167"/>
        <end position="199"/>
    </location>
</feature>